<gene>
    <name evidence="2" type="ORF">SAMN04488554_0741</name>
</gene>
<evidence type="ECO:0000313" key="3">
    <source>
        <dbReference type="Proteomes" id="UP000199220"/>
    </source>
</evidence>
<feature type="transmembrane region" description="Helical" evidence="1">
    <location>
        <begin position="74"/>
        <end position="96"/>
    </location>
</feature>
<dbReference type="Proteomes" id="UP000199220">
    <property type="component" value="Unassembled WGS sequence"/>
</dbReference>
<name>A0A1H5DNN2_9MICO</name>
<protein>
    <submittedName>
        <fullName evidence="2">Uncharacterized protein</fullName>
    </submittedName>
</protein>
<evidence type="ECO:0000256" key="1">
    <source>
        <dbReference type="SAM" id="Phobius"/>
    </source>
</evidence>
<feature type="transmembrane region" description="Helical" evidence="1">
    <location>
        <begin position="47"/>
        <end position="68"/>
    </location>
</feature>
<accession>A0A1H5DNN2</accession>
<evidence type="ECO:0000313" key="2">
    <source>
        <dbReference type="EMBL" id="SED80462.1"/>
    </source>
</evidence>
<proteinExistence type="predicted"/>
<keyword evidence="3" id="KW-1185">Reference proteome</keyword>
<sequence length="252" mass="26455">MISHDMTDTSPADADSPDTYLCPHCDATHEHEHVDERAVVEAYRQTLLTVAATRLAVAILAVAAVLLINPVLLLAAGGAALGWGVATAAGMGAATVDLARRRVPAGARSHPEERRFVLVSVLTGAALTPLVALGLALLAPAGLIPLPWALAVAAGWFAGAAGAEVIAELRLRRLLATDTRVGEVARENAVRLRERTHEIRLLITVLATAVVVGAEVLLCLWLPVIVVVLIPLHVAVAALTGRWHQRNPLPPA</sequence>
<organism evidence="2 3">
    <name type="scientific">Ruania alba</name>
    <dbReference type="NCBI Taxonomy" id="648782"/>
    <lineage>
        <taxon>Bacteria</taxon>
        <taxon>Bacillati</taxon>
        <taxon>Actinomycetota</taxon>
        <taxon>Actinomycetes</taxon>
        <taxon>Micrococcales</taxon>
        <taxon>Ruaniaceae</taxon>
        <taxon>Ruania</taxon>
    </lineage>
</organism>
<dbReference type="EMBL" id="FNTX01000001">
    <property type="protein sequence ID" value="SED80462.1"/>
    <property type="molecule type" value="Genomic_DNA"/>
</dbReference>
<keyword evidence="1" id="KW-1133">Transmembrane helix</keyword>
<feature type="transmembrane region" description="Helical" evidence="1">
    <location>
        <begin position="116"/>
        <end position="139"/>
    </location>
</feature>
<keyword evidence="1" id="KW-0812">Transmembrane</keyword>
<dbReference type="AlphaFoldDB" id="A0A1H5DNN2"/>
<feature type="transmembrane region" description="Helical" evidence="1">
    <location>
        <begin position="145"/>
        <end position="167"/>
    </location>
</feature>
<keyword evidence="1" id="KW-0472">Membrane</keyword>
<feature type="transmembrane region" description="Helical" evidence="1">
    <location>
        <begin position="201"/>
        <end position="230"/>
    </location>
</feature>
<reference evidence="3" key="1">
    <citation type="submission" date="2016-10" db="EMBL/GenBank/DDBJ databases">
        <authorList>
            <person name="Varghese N."/>
            <person name="Submissions S."/>
        </authorList>
    </citation>
    <scope>NUCLEOTIDE SEQUENCE [LARGE SCALE GENOMIC DNA]</scope>
    <source>
        <strain evidence="3">DSM 21368</strain>
    </source>
</reference>